<evidence type="ECO:0000313" key="2">
    <source>
        <dbReference type="EMBL" id="CAA3017464.1"/>
    </source>
</evidence>
<dbReference type="AlphaFoldDB" id="A0A8S0UH06"/>
<dbReference type="Proteomes" id="UP000594638">
    <property type="component" value="Unassembled WGS sequence"/>
</dbReference>
<dbReference type="EMBL" id="CACTIH010007705">
    <property type="protein sequence ID" value="CAA3017464.1"/>
    <property type="molecule type" value="Genomic_DNA"/>
</dbReference>
<dbReference type="OrthoDB" id="774437at2759"/>
<dbReference type="Gramene" id="OE9A006653T1">
    <property type="protein sequence ID" value="OE9A006653C1"/>
    <property type="gene ID" value="OE9A006653"/>
</dbReference>
<dbReference type="PANTHER" id="PTHR33472">
    <property type="entry name" value="OS01G0106600 PROTEIN"/>
    <property type="match status" value="1"/>
</dbReference>
<protein>
    <submittedName>
        <fullName evidence="2">Uncharacterized protein</fullName>
    </submittedName>
</protein>
<evidence type="ECO:0000313" key="3">
    <source>
        <dbReference type="Proteomes" id="UP000594638"/>
    </source>
</evidence>
<reference evidence="2 3" key="1">
    <citation type="submission" date="2019-12" db="EMBL/GenBank/DDBJ databases">
        <authorList>
            <person name="Alioto T."/>
            <person name="Alioto T."/>
            <person name="Gomez Garrido J."/>
        </authorList>
    </citation>
    <scope>NUCLEOTIDE SEQUENCE [LARGE SCALE GENOMIC DNA]</scope>
</reference>
<name>A0A8S0UH06_OLEEU</name>
<accession>A0A8S0UH06</accession>
<dbReference type="PANTHER" id="PTHR33472:SF28">
    <property type="entry name" value="BROMO AND FHA DOMAIN-CONTAINING PROTEIN DDB_G0267958"/>
    <property type="match status" value="1"/>
</dbReference>
<gene>
    <name evidence="2" type="ORF">OLEA9_A006653</name>
</gene>
<organism evidence="2 3">
    <name type="scientific">Olea europaea subsp. europaea</name>
    <dbReference type="NCBI Taxonomy" id="158383"/>
    <lineage>
        <taxon>Eukaryota</taxon>
        <taxon>Viridiplantae</taxon>
        <taxon>Streptophyta</taxon>
        <taxon>Embryophyta</taxon>
        <taxon>Tracheophyta</taxon>
        <taxon>Spermatophyta</taxon>
        <taxon>Magnoliopsida</taxon>
        <taxon>eudicotyledons</taxon>
        <taxon>Gunneridae</taxon>
        <taxon>Pentapetalae</taxon>
        <taxon>asterids</taxon>
        <taxon>lamiids</taxon>
        <taxon>Lamiales</taxon>
        <taxon>Oleaceae</taxon>
        <taxon>Oleeae</taxon>
        <taxon>Olea</taxon>
    </lineage>
</organism>
<sequence length="152" mass="16539">MAFTDAAKQNGFDKEIKELISSLTSCASSIPKNGGDSTQHNTQDYDGLRMITLAGTNVGANMHGEMDEKPNGPQGIELGGTEELTTYANNNFQAINNSIILGGSYNTKDPGVHLDVSEYMDHNAHHLEHDKKEKKSEREGSKSDHQNESSSD</sequence>
<comment type="caution">
    <text evidence="2">The sequence shown here is derived from an EMBL/GenBank/DDBJ whole genome shotgun (WGS) entry which is preliminary data.</text>
</comment>
<proteinExistence type="predicted"/>
<keyword evidence="3" id="KW-1185">Reference proteome</keyword>
<evidence type="ECO:0000256" key="1">
    <source>
        <dbReference type="SAM" id="MobiDB-lite"/>
    </source>
</evidence>
<feature type="region of interest" description="Disordered" evidence="1">
    <location>
        <begin position="122"/>
        <end position="152"/>
    </location>
</feature>
<feature type="region of interest" description="Disordered" evidence="1">
    <location>
        <begin position="60"/>
        <end position="79"/>
    </location>
</feature>